<comment type="similarity">
    <text evidence="1">Belongs to the sigma-70 factor family. ECF subfamily.</text>
</comment>
<dbReference type="InterPro" id="IPR013324">
    <property type="entry name" value="RNA_pol_sigma_r3/r4-like"/>
</dbReference>
<dbReference type="Pfam" id="PF04542">
    <property type="entry name" value="Sigma70_r2"/>
    <property type="match status" value="1"/>
</dbReference>
<organism evidence="8 9">
    <name type="scientific">Enterococcus thailandicus</name>
    <dbReference type="NCBI Taxonomy" id="417368"/>
    <lineage>
        <taxon>Bacteria</taxon>
        <taxon>Bacillati</taxon>
        <taxon>Bacillota</taxon>
        <taxon>Bacilli</taxon>
        <taxon>Lactobacillales</taxon>
        <taxon>Enterococcaceae</taxon>
        <taxon>Enterococcus</taxon>
    </lineage>
</organism>
<accession>A0A179ER44</accession>
<dbReference type="GO" id="GO:0000428">
    <property type="term" value="C:DNA-directed RNA polymerase complex"/>
    <property type="evidence" value="ECO:0007669"/>
    <property type="project" value="UniProtKB-KW"/>
</dbReference>
<dbReference type="GO" id="GO:0016987">
    <property type="term" value="F:sigma factor activity"/>
    <property type="evidence" value="ECO:0007669"/>
    <property type="project" value="UniProtKB-KW"/>
</dbReference>
<reference evidence="7 10" key="2">
    <citation type="submission" date="2019-07" db="EMBL/GenBank/DDBJ databases">
        <title>Whole genome shotgun sequence of Enterococcus thailandicus NBRC 101867.</title>
        <authorList>
            <person name="Hosoyama A."/>
            <person name="Uohara A."/>
            <person name="Ohji S."/>
            <person name="Ichikawa N."/>
        </authorList>
    </citation>
    <scope>NUCLEOTIDE SEQUENCE [LARGE SCALE GENOMIC DNA]</scope>
    <source>
        <strain evidence="7 10">NBRC 101867</strain>
    </source>
</reference>
<evidence type="ECO:0000259" key="6">
    <source>
        <dbReference type="Pfam" id="PF08281"/>
    </source>
</evidence>
<keyword evidence="7" id="KW-0240">DNA-directed RNA polymerase</keyword>
<dbReference type="Gene3D" id="1.10.1740.10">
    <property type="match status" value="1"/>
</dbReference>
<feature type="domain" description="RNA polymerase sigma-70 region 2" evidence="5">
    <location>
        <begin position="24"/>
        <end position="87"/>
    </location>
</feature>
<evidence type="ECO:0000256" key="4">
    <source>
        <dbReference type="ARBA" id="ARBA00023163"/>
    </source>
</evidence>
<keyword evidence="9" id="KW-1185">Reference proteome</keyword>
<dbReference type="RefSeq" id="WP_067483404.1">
    <property type="nucleotide sequence ID" value="NZ_BJUG01000006.1"/>
</dbReference>
<dbReference type="PANTHER" id="PTHR43133:SF60">
    <property type="entry name" value="RNA POLYMERASE SIGMA FACTOR SIGV"/>
    <property type="match status" value="1"/>
</dbReference>
<dbReference type="InterPro" id="IPR036388">
    <property type="entry name" value="WH-like_DNA-bd_sf"/>
</dbReference>
<name>A0A179ER44_ENTTH</name>
<evidence type="ECO:0000313" key="10">
    <source>
        <dbReference type="Proteomes" id="UP000321361"/>
    </source>
</evidence>
<dbReference type="GeneID" id="77486170"/>
<dbReference type="EMBL" id="LWMN01000012">
    <property type="protein sequence ID" value="OAQ55717.1"/>
    <property type="molecule type" value="Genomic_DNA"/>
</dbReference>
<dbReference type="AlphaFoldDB" id="A0A179ER44"/>
<dbReference type="InterPro" id="IPR039425">
    <property type="entry name" value="RNA_pol_sigma-70-like"/>
</dbReference>
<comment type="caution">
    <text evidence="8">The sequence shown here is derived from an EMBL/GenBank/DDBJ whole genome shotgun (WGS) entry which is preliminary data.</text>
</comment>
<dbReference type="OrthoDB" id="9782703at2"/>
<evidence type="ECO:0000256" key="3">
    <source>
        <dbReference type="ARBA" id="ARBA00023082"/>
    </source>
</evidence>
<proteinExistence type="inferred from homology"/>
<evidence type="ECO:0000259" key="5">
    <source>
        <dbReference type="Pfam" id="PF04542"/>
    </source>
</evidence>
<dbReference type="PANTHER" id="PTHR43133">
    <property type="entry name" value="RNA POLYMERASE ECF-TYPE SIGMA FACTO"/>
    <property type="match status" value="1"/>
</dbReference>
<dbReference type="CDD" id="cd06171">
    <property type="entry name" value="Sigma70_r4"/>
    <property type="match status" value="1"/>
</dbReference>
<dbReference type="InterPro" id="IPR013249">
    <property type="entry name" value="RNA_pol_sigma70_r4_t2"/>
</dbReference>
<reference evidence="8 9" key="1">
    <citation type="submission" date="2016-04" db="EMBL/GenBank/DDBJ databases">
        <title>Draft genome of an Enterococcus thailandicus strain isolated from bovine feces.</title>
        <authorList>
            <person name="Beukers A.G."/>
            <person name="Zaheer R."/>
            <person name="Goji N."/>
            <person name="Cook S.R."/>
            <person name="Amoako K."/>
            <person name="Chaves A.V."/>
            <person name="Ward M.P."/>
            <person name="Mcallister T.A."/>
        </authorList>
    </citation>
    <scope>NUCLEOTIDE SEQUENCE [LARGE SCALE GENOMIC DNA]</scope>
    <source>
        <strain evidence="8 9">F0711D 46</strain>
    </source>
</reference>
<keyword evidence="2" id="KW-0805">Transcription regulation</keyword>
<dbReference type="InterPro" id="IPR007627">
    <property type="entry name" value="RNA_pol_sigma70_r2"/>
</dbReference>
<evidence type="ECO:0000313" key="7">
    <source>
        <dbReference type="EMBL" id="GEK37043.1"/>
    </source>
</evidence>
<keyword evidence="4" id="KW-0804">Transcription</keyword>
<dbReference type="Pfam" id="PF08281">
    <property type="entry name" value="Sigma70_r4_2"/>
    <property type="match status" value="1"/>
</dbReference>
<dbReference type="Gene3D" id="1.10.10.10">
    <property type="entry name" value="Winged helix-like DNA-binding domain superfamily/Winged helix DNA-binding domain"/>
    <property type="match status" value="1"/>
</dbReference>
<evidence type="ECO:0000313" key="9">
    <source>
        <dbReference type="Proteomes" id="UP000078516"/>
    </source>
</evidence>
<dbReference type="SUPFAM" id="SSF88946">
    <property type="entry name" value="Sigma2 domain of RNA polymerase sigma factors"/>
    <property type="match status" value="1"/>
</dbReference>
<keyword evidence="3" id="KW-0731">Sigma factor</keyword>
<dbReference type="NCBIfam" id="TIGR02937">
    <property type="entry name" value="sigma70-ECF"/>
    <property type="match status" value="1"/>
</dbReference>
<dbReference type="Proteomes" id="UP000321361">
    <property type="component" value="Unassembled WGS sequence"/>
</dbReference>
<dbReference type="SUPFAM" id="SSF88659">
    <property type="entry name" value="Sigma3 and sigma4 domains of RNA polymerase sigma factors"/>
    <property type="match status" value="1"/>
</dbReference>
<feature type="domain" description="RNA polymerase sigma factor 70 region 4 type 2" evidence="6">
    <location>
        <begin position="110"/>
        <end position="161"/>
    </location>
</feature>
<dbReference type="EMBL" id="BJUG01000006">
    <property type="protein sequence ID" value="GEK37043.1"/>
    <property type="molecule type" value="Genomic_DNA"/>
</dbReference>
<gene>
    <name evidence="8" type="ORF">A6E74_06535</name>
    <name evidence="7" type="ORF">ETH01_13300</name>
</gene>
<dbReference type="GO" id="GO:0003677">
    <property type="term" value="F:DNA binding"/>
    <property type="evidence" value="ECO:0007669"/>
    <property type="project" value="InterPro"/>
</dbReference>
<sequence length="167" mass="20203">MVFDGWKRRKYIKALEELADTQYEKMYRLAFNYSHSKEDALDIIQESFEKALKAIQKKNFHEIEEFNAWFFRILISVSIDFWRKNKREAEYLDQNEQSWSFLNDSQHSYLEIEEIINQISSPNREIILLKFFEGFTLKEISVILALNENTIKTKLYRSLNELRSKLE</sequence>
<protein>
    <submittedName>
        <fullName evidence="7 8">RNA polymerase subunit sigma</fullName>
    </submittedName>
</protein>
<dbReference type="PATRIC" id="fig|417368.6.peg.2200"/>
<dbReference type="Proteomes" id="UP000078516">
    <property type="component" value="Unassembled WGS sequence"/>
</dbReference>
<evidence type="ECO:0000256" key="1">
    <source>
        <dbReference type="ARBA" id="ARBA00010641"/>
    </source>
</evidence>
<evidence type="ECO:0000256" key="2">
    <source>
        <dbReference type="ARBA" id="ARBA00023015"/>
    </source>
</evidence>
<evidence type="ECO:0000313" key="8">
    <source>
        <dbReference type="EMBL" id="OAQ55717.1"/>
    </source>
</evidence>
<dbReference type="InterPro" id="IPR013325">
    <property type="entry name" value="RNA_pol_sigma_r2"/>
</dbReference>
<dbReference type="GO" id="GO:0006352">
    <property type="term" value="P:DNA-templated transcription initiation"/>
    <property type="evidence" value="ECO:0007669"/>
    <property type="project" value="InterPro"/>
</dbReference>
<dbReference type="KEGG" id="eth:CK496_00795"/>
<dbReference type="InterPro" id="IPR014284">
    <property type="entry name" value="RNA_pol_sigma-70_dom"/>
</dbReference>